<comment type="similarity">
    <text evidence="8">Belongs to the TsuA/YedE (TC 9.B.102) family.</text>
</comment>
<evidence type="ECO:0000313" key="9">
    <source>
        <dbReference type="EMBL" id="ORV00810.1"/>
    </source>
</evidence>
<evidence type="ECO:0000256" key="4">
    <source>
        <dbReference type="ARBA" id="ARBA00022519"/>
    </source>
</evidence>
<dbReference type="InterPro" id="IPR007272">
    <property type="entry name" value="Sulf_transp_TsuA/YedE"/>
</dbReference>
<evidence type="ECO:0000256" key="1">
    <source>
        <dbReference type="ARBA" id="ARBA00004429"/>
    </source>
</evidence>
<organism evidence="9 10">
    <name type="scientific">Mycolicibacterium fallax</name>
    <name type="common">Mycobacterium fallax</name>
    <dbReference type="NCBI Taxonomy" id="1793"/>
    <lineage>
        <taxon>Bacteria</taxon>
        <taxon>Bacillati</taxon>
        <taxon>Actinomycetota</taxon>
        <taxon>Actinomycetes</taxon>
        <taxon>Mycobacteriales</taxon>
        <taxon>Mycobacteriaceae</taxon>
        <taxon>Mycolicibacterium</taxon>
    </lineage>
</organism>
<dbReference type="AlphaFoldDB" id="A0A1X1R7E5"/>
<keyword evidence="3" id="KW-1003">Cell membrane</keyword>
<proteinExistence type="inferred from homology"/>
<sequence>MHVSVTAPLWVGLLVGLGFGLPAAHWGIGNPETVIRTARLLDRLIIGCFAAVTAMGAVLLYGLHALGFAMHFGPKPLYLWGVLLGGLLFGVGVAISGYFPGTEWIALGEGRRDALYAIPGAILGAAAWTLVYQTPAGRWLTEAANFGDLILTGDIAALRPGLTFAVAVGYAALMFGALFYLPRYSGGNSSSCLRHLRRCSLEDGDRARAADTAAALREGTVDLVHDDAPKPDDGPATNDFYARRILVTAAAVATLVVAAIFLRQIFGQSTSYSWLVGKLALPGFDYTAVVTRGIGWEPLTDVGVMFGGLVAAVLIGRRFSGFRRVLPPSWRNRFGPSTGRRAAAAFGGSFLVLFGARMAGGCASGHILSGGVQLALSGWVFTAAVLIAMVVTARLVYRDADWRTVPDGVPAPRPVAGRRFSALPLAGVAVVALAAMAGVTAWLTAGAATLSLAAVLAPLAIVLALVAAATVAARS</sequence>
<reference evidence="9 10" key="1">
    <citation type="submission" date="2016-01" db="EMBL/GenBank/DDBJ databases">
        <title>The new phylogeny of the genus Mycobacterium.</title>
        <authorList>
            <person name="Tarcisio F."/>
            <person name="Conor M."/>
            <person name="Antonella G."/>
            <person name="Elisabetta G."/>
            <person name="Giulia F.S."/>
            <person name="Sara T."/>
            <person name="Anna F."/>
            <person name="Clotilde B."/>
            <person name="Roberto B."/>
            <person name="Veronica D.S."/>
            <person name="Fabio R."/>
            <person name="Monica P."/>
            <person name="Olivier J."/>
            <person name="Enrico T."/>
            <person name="Nicola S."/>
        </authorList>
    </citation>
    <scope>NUCLEOTIDE SEQUENCE [LARGE SCALE GENOMIC DNA]</scope>
    <source>
        <strain evidence="9 10">DSM 44179</strain>
    </source>
</reference>
<comment type="subcellular location">
    <subcellularLocation>
        <location evidence="1">Cell inner membrane</location>
        <topology evidence="1">Multi-pass membrane protein</topology>
    </subcellularLocation>
</comment>
<keyword evidence="10" id="KW-1185">Reference proteome</keyword>
<evidence type="ECO:0000256" key="6">
    <source>
        <dbReference type="ARBA" id="ARBA00022989"/>
    </source>
</evidence>
<evidence type="ECO:0000313" key="10">
    <source>
        <dbReference type="Proteomes" id="UP000193484"/>
    </source>
</evidence>
<dbReference type="EMBL" id="LQOJ01000049">
    <property type="protein sequence ID" value="ORV00810.1"/>
    <property type="molecule type" value="Genomic_DNA"/>
</dbReference>
<accession>A0A1X1R7E5</accession>
<dbReference type="PANTHER" id="PTHR30574">
    <property type="entry name" value="INNER MEMBRANE PROTEIN YEDE"/>
    <property type="match status" value="1"/>
</dbReference>
<dbReference type="Pfam" id="PF04143">
    <property type="entry name" value="Sulf_transp"/>
    <property type="match status" value="1"/>
</dbReference>
<name>A0A1X1R7E5_MYCFA</name>
<dbReference type="GO" id="GO:0005886">
    <property type="term" value="C:plasma membrane"/>
    <property type="evidence" value="ECO:0007669"/>
    <property type="project" value="UniProtKB-SubCell"/>
</dbReference>
<comment type="caution">
    <text evidence="9">The sequence shown here is derived from an EMBL/GenBank/DDBJ whole genome shotgun (WGS) entry which is preliminary data.</text>
</comment>
<keyword evidence="4" id="KW-0997">Cell inner membrane</keyword>
<dbReference type="Proteomes" id="UP000193484">
    <property type="component" value="Unassembled WGS sequence"/>
</dbReference>
<evidence type="ECO:0000256" key="3">
    <source>
        <dbReference type="ARBA" id="ARBA00022475"/>
    </source>
</evidence>
<keyword evidence="5" id="KW-0812">Transmembrane</keyword>
<evidence type="ECO:0000256" key="7">
    <source>
        <dbReference type="ARBA" id="ARBA00023136"/>
    </source>
</evidence>
<dbReference type="PANTHER" id="PTHR30574:SF1">
    <property type="entry name" value="SULPHUR TRANSPORT DOMAIN-CONTAINING PROTEIN"/>
    <property type="match status" value="1"/>
</dbReference>
<keyword evidence="7" id="KW-0472">Membrane</keyword>
<evidence type="ECO:0000256" key="5">
    <source>
        <dbReference type="ARBA" id="ARBA00022692"/>
    </source>
</evidence>
<dbReference type="STRING" id="1793.AWC04_15485"/>
<gene>
    <name evidence="9" type="ORF">AWC04_15485</name>
</gene>
<evidence type="ECO:0000256" key="2">
    <source>
        <dbReference type="ARBA" id="ARBA00022448"/>
    </source>
</evidence>
<evidence type="ECO:0000256" key="8">
    <source>
        <dbReference type="ARBA" id="ARBA00035655"/>
    </source>
</evidence>
<protein>
    <submittedName>
        <fullName evidence="9">Uncharacterized protein</fullName>
    </submittedName>
</protein>
<keyword evidence="2" id="KW-0813">Transport</keyword>
<dbReference type="RefSeq" id="WP_163742186.1">
    <property type="nucleotide sequence ID" value="NZ_AP022603.1"/>
</dbReference>
<keyword evidence="6" id="KW-1133">Transmembrane helix</keyword>